<name>A0A2K3MWM7_TRIPR</name>
<dbReference type="FunFam" id="1.10.510.10:FF:000032">
    <property type="entry name" value="Serine/threonine-protein kinase PBS1"/>
    <property type="match status" value="1"/>
</dbReference>
<gene>
    <name evidence="12" type="ORF">L195_g018379</name>
</gene>
<dbReference type="InterPro" id="IPR000719">
    <property type="entry name" value="Prot_kinase_dom"/>
</dbReference>
<comment type="similarity">
    <text evidence="2">Belongs to the protein kinase superfamily. Ser/Thr protein kinase family.</text>
</comment>
<keyword evidence="7 12" id="KW-0418">Kinase</keyword>
<keyword evidence="6" id="KW-0547">Nucleotide-binding</keyword>
<dbReference type="EMBL" id="ASHM01013215">
    <property type="protein sequence ID" value="PNX95195.1"/>
    <property type="molecule type" value="Genomic_DNA"/>
</dbReference>
<reference evidence="12 13" key="2">
    <citation type="journal article" date="2017" name="Front. Plant Sci.">
        <title>Gene Classification and Mining of Molecular Markers Useful in Red Clover (Trifolium pratense) Breeding.</title>
        <authorList>
            <person name="Istvanek J."/>
            <person name="Dluhosova J."/>
            <person name="Dluhos P."/>
            <person name="Patkova L."/>
            <person name="Nedelnik J."/>
            <person name="Repkova J."/>
        </authorList>
    </citation>
    <scope>NUCLEOTIDE SEQUENCE [LARGE SCALE GENOMIC DNA]</scope>
    <source>
        <strain evidence="13">cv. Tatra</strain>
        <tissue evidence="12">Young leaves</tissue>
    </source>
</reference>
<protein>
    <submittedName>
        <fullName evidence="12">Receptor-like protein kinase</fullName>
    </submittedName>
</protein>
<evidence type="ECO:0000256" key="10">
    <source>
        <dbReference type="SAM" id="MobiDB-lite"/>
    </source>
</evidence>
<evidence type="ECO:0000256" key="3">
    <source>
        <dbReference type="ARBA" id="ARBA00022475"/>
    </source>
</evidence>
<dbReference type="SUPFAM" id="SSF56112">
    <property type="entry name" value="Protein kinase-like (PK-like)"/>
    <property type="match status" value="1"/>
</dbReference>
<keyword evidence="8" id="KW-0067">ATP-binding</keyword>
<dbReference type="GO" id="GO:0005524">
    <property type="term" value="F:ATP binding"/>
    <property type="evidence" value="ECO:0007669"/>
    <property type="project" value="UniProtKB-KW"/>
</dbReference>
<keyword evidence="4" id="KW-0723">Serine/threonine-protein kinase</keyword>
<evidence type="ECO:0000256" key="1">
    <source>
        <dbReference type="ARBA" id="ARBA00004236"/>
    </source>
</evidence>
<dbReference type="Gene3D" id="1.10.510.10">
    <property type="entry name" value="Transferase(Phosphotransferase) domain 1"/>
    <property type="match status" value="1"/>
</dbReference>
<evidence type="ECO:0000313" key="13">
    <source>
        <dbReference type="Proteomes" id="UP000236291"/>
    </source>
</evidence>
<evidence type="ECO:0000256" key="9">
    <source>
        <dbReference type="ARBA" id="ARBA00023136"/>
    </source>
</evidence>
<dbReference type="AlphaFoldDB" id="A0A2K3MWM7"/>
<organism evidence="12 13">
    <name type="scientific">Trifolium pratense</name>
    <name type="common">Red clover</name>
    <dbReference type="NCBI Taxonomy" id="57577"/>
    <lineage>
        <taxon>Eukaryota</taxon>
        <taxon>Viridiplantae</taxon>
        <taxon>Streptophyta</taxon>
        <taxon>Embryophyta</taxon>
        <taxon>Tracheophyta</taxon>
        <taxon>Spermatophyta</taxon>
        <taxon>Magnoliopsida</taxon>
        <taxon>eudicotyledons</taxon>
        <taxon>Gunneridae</taxon>
        <taxon>Pentapetalae</taxon>
        <taxon>rosids</taxon>
        <taxon>fabids</taxon>
        <taxon>Fabales</taxon>
        <taxon>Fabaceae</taxon>
        <taxon>Papilionoideae</taxon>
        <taxon>50 kb inversion clade</taxon>
        <taxon>NPAAA clade</taxon>
        <taxon>Hologalegina</taxon>
        <taxon>IRL clade</taxon>
        <taxon>Trifolieae</taxon>
        <taxon>Trifolium</taxon>
    </lineage>
</organism>
<evidence type="ECO:0000256" key="8">
    <source>
        <dbReference type="ARBA" id="ARBA00022840"/>
    </source>
</evidence>
<dbReference type="InterPro" id="IPR008271">
    <property type="entry name" value="Ser/Thr_kinase_AS"/>
</dbReference>
<comment type="subcellular location">
    <subcellularLocation>
        <location evidence="1">Cell membrane</location>
    </subcellularLocation>
</comment>
<dbReference type="Pfam" id="PF00069">
    <property type="entry name" value="Pkinase"/>
    <property type="match status" value="1"/>
</dbReference>
<keyword evidence="5" id="KW-0808">Transferase</keyword>
<dbReference type="InterPro" id="IPR050823">
    <property type="entry name" value="Plant_Ser_Thr_Prot_Kinase"/>
</dbReference>
<evidence type="ECO:0000256" key="5">
    <source>
        <dbReference type="ARBA" id="ARBA00022679"/>
    </source>
</evidence>
<keyword evidence="3" id="KW-1003">Cell membrane</keyword>
<evidence type="ECO:0000256" key="7">
    <source>
        <dbReference type="ARBA" id="ARBA00022777"/>
    </source>
</evidence>
<reference evidence="12 13" key="1">
    <citation type="journal article" date="2014" name="Am. J. Bot.">
        <title>Genome assembly and annotation for red clover (Trifolium pratense; Fabaceae).</title>
        <authorList>
            <person name="Istvanek J."/>
            <person name="Jaros M."/>
            <person name="Krenek A."/>
            <person name="Repkova J."/>
        </authorList>
    </citation>
    <scope>NUCLEOTIDE SEQUENCE [LARGE SCALE GENOMIC DNA]</scope>
    <source>
        <strain evidence="13">cv. Tatra</strain>
        <tissue evidence="12">Young leaves</tissue>
    </source>
</reference>
<sequence length="302" mass="33786">MPVAIKTLNREGPQGHKEWEAEINCLGALQHPNLVKLIGYCHEDENRMLVYEYMPKGCLENHLFRRLTPLPWNVRMEIMLGAAKGLAFLHEEAQNPLIYRDFKTSNILLDSQYNAKLSDFGLAKDAPMGDKTHVSTQVMGTQGYVDPEYVVTGHLTSKSDVYSFGVVLLEMLTGRQAIDYKRAQKEQCLVEWAKPYLKSKIGFYQLMDPKLKGRYSPRGAKKAIKLVSACLSCNKKSRPKMNEVAKVLQSILDCKDTPPVKSSHGLKVGSSSSVSSTPRFRASRLNLTPSFPSPNPPCGENP</sequence>
<keyword evidence="9" id="KW-0472">Membrane</keyword>
<evidence type="ECO:0000256" key="4">
    <source>
        <dbReference type="ARBA" id="ARBA00022527"/>
    </source>
</evidence>
<keyword evidence="12" id="KW-0675">Receptor</keyword>
<dbReference type="GO" id="GO:0005886">
    <property type="term" value="C:plasma membrane"/>
    <property type="evidence" value="ECO:0007669"/>
    <property type="project" value="UniProtKB-SubCell"/>
</dbReference>
<feature type="region of interest" description="Disordered" evidence="10">
    <location>
        <begin position="259"/>
        <end position="302"/>
    </location>
</feature>
<dbReference type="PIRSF" id="PIRSF000654">
    <property type="entry name" value="Integrin-linked_kinase"/>
    <property type="match status" value="1"/>
</dbReference>
<dbReference type="PANTHER" id="PTHR45621">
    <property type="entry name" value="OS01G0588500 PROTEIN-RELATED"/>
    <property type="match status" value="1"/>
</dbReference>
<feature type="compositionally biased region" description="Low complexity" evidence="10">
    <location>
        <begin position="260"/>
        <end position="276"/>
    </location>
</feature>
<dbReference type="STRING" id="57577.A0A2K3MWM7"/>
<dbReference type="Gene3D" id="3.30.200.20">
    <property type="entry name" value="Phosphorylase Kinase, domain 1"/>
    <property type="match status" value="1"/>
</dbReference>
<evidence type="ECO:0000256" key="6">
    <source>
        <dbReference type="ARBA" id="ARBA00022741"/>
    </source>
</evidence>
<dbReference type="PROSITE" id="PS50011">
    <property type="entry name" value="PROTEIN_KINASE_DOM"/>
    <property type="match status" value="1"/>
</dbReference>
<feature type="compositionally biased region" description="Pro residues" evidence="10">
    <location>
        <begin position="291"/>
        <end position="302"/>
    </location>
</feature>
<evidence type="ECO:0000313" key="12">
    <source>
        <dbReference type="EMBL" id="PNX95195.1"/>
    </source>
</evidence>
<comment type="caution">
    <text evidence="12">The sequence shown here is derived from an EMBL/GenBank/DDBJ whole genome shotgun (WGS) entry which is preliminary data.</text>
</comment>
<dbReference type="PROSITE" id="PS00108">
    <property type="entry name" value="PROTEIN_KINASE_ST"/>
    <property type="match status" value="1"/>
</dbReference>
<feature type="domain" description="Protein kinase" evidence="11">
    <location>
        <begin position="1"/>
        <end position="252"/>
    </location>
</feature>
<proteinExistence type="inferred from homology"/>
<dbReference type="Proteomes" id="UP000236291">
    <property type="component" value="Unassembled WGS sequence"/>
</dbReference>
<dbReference type="GO" id="GO:0004674">
    <property type="term" value="F:protein serine/threonine kinase activity"/>
    <property type="evidence" value="ECO:0007669"/>
    <property type="project" value="UniProtKB-KW"/>
</dbReference>
<accession>A0A2K3MWM7</accession>
<evidence type="ECO:0000256" key="2">
    <source>
        <dbReference type="ARBA" id="ARBA00008684"/>
    </source>
</evidence>
<dbReference type="InterPro" id="IPR011009">
    <property type="entry name" value="Kinase-like_dom_sf"/>
</dbReference>
<evidence type="ECO:0000259" key="11">
    <source>
        <dbReference type="PROSITE" id="PS50011"/>
    </source>
</evidence>